<evidence type="ECO:0000256" key="6">
    <source>
        <dbReference type="ARBA" id="ARBA00023136"/>
    </source>
</evidence>
<reference evidence="12 13" key="1">
    <citation type="submission" date="2017-11" db="EMBL/GenBank/DDBJ databases">
        <title>Evolution of Phototrophy in the Chloroflexi Phylum Driven by Horizontal Gene Transfer.</title>
        <authorList>
            <person name="Ward L.M."/>
            <person name="Hemp J."/>
            <person name="Shih P.M."/>
            <person name="Mcglynn S.E."/>
            <person name="Fischer W."/>
        </authorList>
    </citation>
    <scope>NUCLEOTIDE SEQUENCE [LARGE SCALE GENOMIC DNA]</scope>
    <source>
        <strain evidence="12">JP3_13</strain>
    </source>
</reference>
<feature type="domain" description="Anti-sigma K factor RskA C-terminal" evidence="11">
    <location>
        <begin position="90"/>
        <end position="217"/>
    </location>
</feature>
<dbReference type="InterPro" id="IPR041916">
    <property type="entry name" value="Anti_sigma_zinc_sf"/>
</dbReference>
<dbReference type="GO" id="GO:0016989">
    <property type="term" value="F:sigma factor antagonist activity"/>
    <property type="evidence" value="ECO:0007669"/>
    <property type="project" value="TreeGrafter"/>
</dbReference>
<dbReference type="GO" id="GO:0006417">
    <property type="term" value="P:regulation of translation"/>
    <property type="evidence" value="ECO:0007669"/>
    <property type="project" value="TreeGrafter"/>
</dbReference>
<evidence type="ECO:0000256" key="7">
    <source>
        <dbReference type="ARBA" id="ARBA00029829"/>
    </source>
</evidence>
<evidence type="ECO:0000259" key="11">
    <source>
        <dbReference type="Pfam" id="PF10099"/>
    </source>
</evidence>
<accession>A0A2M8PDH3</accession>
<evidence type="ECO:0000313" key="13">
    <source>
        <dbReference type="Proteomes" id="UP000229681"/>
    </source>
</evidence>
<dbReference type="EMBL" id="PGTM01000133">
    <property type="protein sequence ID" value="PJF35601.1"/>
    <property type="molecule type" value="Genomic_DNA"/>
</dbReference>
<dbReference type="InterPro" id="IPR018764">
    <property type="entry name" value="RskA_C"/>
</dbReference>
<keyword evidence="5 10" id="KW-1133">Transmembrane helix</keyword>
<dbReference type="Proteomes" id="UP000229681">
    <property type="component" value="Unassembled WGS sequence"/>
</dbReference>
<evidence type="ECO:0000256" key="3">
    <source>
        <dbReference type="ARBA" id="ARBA00022475"/>
    </source>
</evidence>
<dbReference type="GO" id="GO:0005886">
    <property type="term" value="C:plasma membrane"/>
    <property type="evidence" value="ECO:0007669"/>
    <property type="project" value="UniProtKB-SubCell"/>
</dbReference>
<keyword evidence="6 10" id="KW-0472">Membrane</keyword>
<gene>
    <name evidence="12" type="ORF">CUN49_09765</name>
</gene>
<protein>
    <recommendedName>
        <fullName evidence="8">Regulator of SigK</fullName>
    </recommendedName>
    <alternativeName>
        <fullName evidence="7">Sigma-K anti-sigma factor RskA</fullName>
    </alternativeName>
</protein>
<comment type="subcellular location">
    <subcellularLocation>
        <location evidence="2">Cell membrane</location>
    </subcellularLocation>
    <subcellularLocation>
        <location evidence="1">Membrane</location>
        <topology evidence="1">Single-pass membrane protein</topology>
    </subcellularLocation>
</comment>
<sequence>MRDGQELDERIAAYVLGTLPAAERAEVEALLARSAEAQALLAEYQALFGALGALAPHRAAPSGAAERFRARLAAESAAAKPRRRFSIRVALAAAALLALAIGALLLLAPRQDEIAALLNDPRALRIELAPQGALTGTVRLIALPESDQGVLIADLPQPAPEQQYQLWFILSETDIRSGGVLEGTQPLRVRVPDPSRAYTLGLTLEPRGGSPQPSSAPLFIGNLPPLRP</sequence>
<keyword evidence="3" id="KW-1003">Cell membrane</keyword>
<dbReference type="PANTHER" id="PTHR37461:SF1">
    <property type="entry name" value="ANTI-SIGMA-K FACTOR RSKA"/>
    <property type="match status" value="1"/>
</dbReference>
<evidence type="ECO:0000256" key="2">
    <source>
        <dbReference type="ARBA" id="ARBA00004236"/>
    </source>
</evidence>
<evidence type="ECO:0000256" key="10">
    <source>
        <dbReference type="SAM" id="Phobius"/>
    </source>
</evidence>
<feature type="region of interest" description="Disordered" evidence="9">
    <location>
        <begin position="204"/>
        <end position="228"/>
    </location>
</feature>
<evidence type="ECO:0000256" key="5">
    <source>
        <dbReference type="ARBA" id="ARBA00022989"/>
    </source>
</evidence>
<organism evidence="12 13">
    <name type="scientific">Candidatus Thermofonsia Clade 1 bacterium</name>
    <dbReference type="NCBI Taxonomy" id="2364210"/>
    <lineage>
        <taxon>Bacteria</taxon>
        <taxon>Bacillati</taxon>
        <taxon>Chloroflexota</taxon>
        <taxon>Candidatus Thermofontia</taxon>
        <taxon>Candidatus Thermofonsia Clade 1</taxon>
    </lineage>
</organism>
<proteinExistence type="predicted"/>
<dbReference type="Pfam" id="PF10099">
    <property type="entry name" value="RskA_C"/>
    <property type="match status" value="1"/>
</dbReference>
<comment type="caution">
    <text evidence="12">The sequence shown here is derived from an EMBL/GenBank/DDBJ whole genome shotgun (WGS) entry which is preliminary data.</text>
</comment>
<name>A0A2M8PDH3_9CHLR</name>
<evidence type="ECO:0000256" key="8">
    <source>
        <dbReference type="ARBA" id="ARBA00030803"/>
    </source>
</evidence>
<evidence type="ECO:0000256" key="9">
    <source>
        <dbReference type="SAM" id="MobiDB-lite"/>
    </source>
</evidence>
<evidence type="ECO:0000256" key="1">
    <source>
        <dbReference type="ARBA" id="ARBA00004167"/>
    </source>
</evidence>
<evidence type="ECO:0000256" key="4">
    <source>
        <dbReference type="ARBA" id="ARBA00022692"/>
    </source>
</evidence>
<evidence type="ECO:0000313" key="12">
    <source>
        <dbReference type="EMBL" id="PJF35601.1"/>
    </source>
</evidence>
<dbReference type="AlphaFoldDB" id="A0A2M8PDH3"/>
<dbReference type="InterPro" id="IPR051474">
    <property type="entry name" value="Anti-sigma-K/W_factor"/>
</dbReference>
<keyword evidence="4 10" id="KW-0812">Transmembrane</keyword>
<dbReference type="PANTHER" id="PTHR37461">
    <property type="entry name" value="ANTI-SIGMA-K FACTOR RSKA"/>
    <property type="match status" value="1"/>
</dbReference>
<feature type="transmembrane region" description="Helical" evidence="10">
    <location>
        <begin position="89"/>
        <end position="108"/>
    </location>
</feature>
<dbReference type="Gene3D" id="1.10.10.1320">
    <property type="entry name" value="Anti-sigma factor, zinc-finger domain"/>
    <property type="match status" value="1"/>
</dbReference>